<dbReference type="KEGG" id="pace:A6070_03060"/>
<feature type="chain" id="PRO_5013063562" description="C-type lysozyme inhibitor domain-containing protein" evidence="1">
    <location>
        <begin position="23"/>
        <end position="132"/>
    </location>
</feature>
<organism evidence="2 3">
    <name type="scientific">Syntrophotalea acetylenica</name>
    <name type="common">Pelobacter acetylenicus</name>
    <dbReference type="NCBI Taxonomy" id="29542"/>
    <lineage>
        <taxon>Bacteria</taxon>
        <taxon>Pseudomonadati</taxon>
        <taxon>Thermodesulfobacteriota</taxon>
        <taxon>Desulfuromonadia</taxon>
        <taxon>Desulfuromonadales</taxon>
        <taxon>Syntrophotaleaceae</taxon>
        <taxon>Syntrophotalea</taxon>
    </lineage>
</organism>
<proteinExistence type="predicted"/>
<keyword evidence="3" id="KW-1185">Reference proteome</keyword>
<reference evidence="2 3" key="1">
    <citation type="journal article" date="2017" name="Genome Announc.">
        <title>Complete Genome Sequences of Two Acetylene-Fermenting Pelobacter acetylenicus Strains.</title>
        <authorList>
            <person name="Sutton J.M."/>
            <person name="Baesman S.M."/>
            <person name="Fierst J.L."/>
            <person name="Poret-Peterson A.T."/>
            <person name="Oremland R.S."/>
            <person name="Dunlap D.S."/>
            <person name="Akob D.M."/>
        </authorList>
    </citation>
    <scope>NUCLEOTIDE SEQUENCE [LARGE SCALE GENOMIC DNA]</scope>
    <source>
        <strain evidence="2 3">DSM 3247</strain>
    </source>
</reference>
<keyword evidence="1" id="KW-0732">Signal</keyword>
<gene>
    <name evidence="2" type="ORF">A7E75_09085</name>
</gene>
<name>A0A1L3GH19_SYNAC</name>
<evidence type="ECO:0000313" key="2">
    <source>
        <dbReference type="EMBL" id="APG25155.1"/>
    </source>
</evidence>
<dbReference type="RefSeq" id="WP_072287004.1">
    <property type="nucleotide sequence ID" value="NZ_CP015455.1"/>
</dbReference>
<evidence type="ECO:0008006" key="4">
    <source>
        <dbReference type="Google" id="ProtNLM"/>
    </source>
</evidence>
<evidence type="ECO:0000256" key="1">
    <source>
        <dbReference type="SAM" id="SignalP"/>
    </source>
</evidence>
<protein>
    <recommendedName>
        <fullName evidence="4">C-type lysozyme inhibitor domain-containing protein</fullName>
    </recommendedName>
</protein>
<dbReference type="Proteomes" id="UP000182264">
    <property type="component" value="Chromosome"/>
</dbReference>
<dbReference type="OrthoDB" id="9894447at2"/>
<accession>A0A1L3GH19</accession>
<dbReference type="EMBL" id="CP015518">
    <property type="protein sequence ID" value="APG25155.1"/>
    <property type="molecule type" value="Genomic_DNA"/>
</dbReference>
<evidence type="ECO:0000313" key="3">
    <source>
        <dbReference type="Proteomes" id="UP000182264"/>
    </source>
</evidence>
<dbReference type="AlphaFoldDB" id="A0A1L3GH19"/>
<feature type="signal peptide" evidence="1">
    <location>
        <begin position="1"/>
        <end position="22"/>
    </location>
</feature>
<dbReference type="STRING" id="29542.A6070_03060"/>
<sequence length="132" mass="14985">MHCIKTSICMLLLCLVCSTSLADSSYGSKLFGCFEMEWDVTPDHQVNVRFVINDETLSRFTLSPDEPFRQFYLSSETNTAEGRLRVRYKPSKGKAYLKMDSFIYRCSSPNERSYSGILAEFAIPASQPVGQK</sequence>